<protein>
    <submittedName>
        <fullName evidence="1">Uncharacterized protein</fullName>
    </submittedName>
</protein>
<dbReference type="EMBL" id="LVYU01000099">
    <property type="protein sequence ID" value="KZA99888.1"/>
    <property type="molecule type" value="Genomic_DNA"/>
</dbReference>
<evidence type="ECO:0000313" key="1">
    <source>
        <dbReference type="EMBL" id="KZA99888.1"/>
    </source>
</evidence>
<name>A0A154IH30_RHILE</name>
<sequence length="301" mass="33107">MVVWVVRMSMTFNGKPFNANSFQNELMSAAVDAVKEELFDRFASRREPRSGEFPTVRVFGDELDDIRLKIEGSQALIEHIELGLEPEDQSGPSQRVSSVISKIIGSEKLIDGVSLLADAGLNIGTEVLEGFPLVGSLVNGLRAFSEVKNSLELRKIEKFLQGVAQADYAKRKQFTDGLRTSGELESFGENILLLMSRLDDMSKPGIVGRVLSVHIEGHIDYEKAMRLAAIVDRSYASDLTYLKSFTPGVQREGTDIAAMLFSVGLLRSAGFDGGLIGDDLSGGTLYDLNEYGKILLEYGWR</sequence>
<reference evidence="1" key="1">
    <citation type="submission" date="2016-03" db="EMBL/GenBank/DDBJ databases">
        <title>Microsymbionts genomes from the relict species Vavilovia formosa.</title>
        <authorList>
            <person name="Chirak E."/>
            <person name="Kimeklis A."/>
            <person name="Kopat V."/>
            <person name="Andronov E."/>
        </authorList>
    </citation>
    <scope>NUCLEOTIDE SEQUENCE [LARGE SCALE GENOMIC DNA]</scope>
    <source>
        <strain evidence="1">Vaf12</strain>
    </source>
</reference>
<comment type="caution">
    <text evidence="1">The sequence shown here is derived from an EMBL/GenBank/DDBJ whole genome shotgun (WGS) entry which is preliminary data.</text>
</comment>
<gene>
    <name evidence="1" type="ORF">A4A59_20925</name>
</gene>
<organism evidence="1">
    <name type="scientific">Rhizobium leguminosarum</name>
    <dbReference type="NCBI Taxonomy" id="384"/>
    <lineage>
        <taxon>Bacteria</taxon>
        <taxon>Pseudomonadati</taxon>
        <taxon>Pseudomonadota</taxon>
        <taxon>Alphaproteobacteria</taxon>
        <taxon>Hyphomicrobiales</taxon>
        <taxon>Rhizobiaceae</taxon>
        <taxon>Rhizobium/Agrobacterium group</taxon>
        <taxon>Rhizobium</taxon>
    </lineage>
</organism>
<dbReference type="AlphaFoldDB" id="A0A154IH30"/>
<accession>A0A154IH30</accession>
<proteinExistence type="predicted"/>